<dbReference type="OrthoDB" id="1166206at2759"/>
<reference evidence="1 2" key="3">
    <citation type="submission" date="2019-11" db="EMBL/GenBank/DDBJ databases">
        <title>A de novo genome assembly of a pear dwarfing rootstock.</title>
        <authorList>
            <person name="Wang F."/>
            <person name="Wang J."/>
            <person name="Li S."/>
            <person name="Zhang Y."/>
            <person name="Fang M."/>
            <person name="Ma L."/>
            <person name="Zhao Y."/>
            <person name="Jiang S."/>
        </authorList>
    </citation>
    <scope>NUCLEOTIDE SEQUENCE [LARGE SCALE GENOMIC DNA]</scope>
    <source>
        <strain evidence="1">S2</strain>
        <tissue evidence="1">Leaf</tissue>
    </source>
</reference>
<gene>
    <name evidence="1" type="ORF">D8674_010553</name>
</gene>
<dbReference type="Proteomes" id="UP000327157">
    <property type="component" value="Chromosome 13"/>
</dbReference>
<name>A0A5N5FGB6_9ROSA</name>
<evidence type="ECO:0008006" key="3">
    <source>
        <dbReference type="Google" id="ProtNLM"/>
    </source>
</evidence>
<accession>A0A5N5FGB6</accession>
<evidence type="ECO:0000313" key="1">
    <source>
        <dbReference type="EMBL" id="KAB2600282.1"/>
    </source>
</evidence>
<evidence type="ECO:0000313" key="2">
    <source>
        <dbReference type="Proteomes" id="UP000327157"/>
    </source>
</evidence>
<sequence length="204" mass="24054">MPYPKRYEIPNLVLFNRMNDNPKEHISCFIDALCPHADDYNLCLREFSKSLTDRAYTWYTTLAPSFIRKWVNLVDKFYKKYFQHKEKKHGEDMVTFVKHFQDLALDCYDENDEEAFVEIYISNSVADYMVYLENPMQLSITFPKGKGLLHHKAMTFNAMPSFSLMKIWKWFSLIIENHCTGYYTSEVPKETKDIPVPAAKDGSL</sequence>
<organism evidence="1 2">
    <name type="scientific">Pyrus ussuriensis x Pyrus communis</name>
    <dbReference type="NCBI Taxonomy" id="2448454"/>
    <lineage>
        <taxon>Eukaryota</taxon>
        <taxon>Viridiplantae</taxon>
        <taxon>Streptophyta</taxon>
        <taxon>Embryophyta</taxon>
        <taxon>Tracheophyta</taxon>
        <taxon>Spermatophyta</taxon>
        <taxon>Magnoliopsida</taxon>
        <taxon>eudicotyledons</taxon>
        <taxon>Gunneridae</taxon>
        <taxon>Pentapetalae</taxon>
        <taxon>rosids</taxon>
        <taxon>fabids</taxon>
        <taxon>Rosales</taxon>
        <taxon>Rosaceae</taxon>
        <taxon>Amygdaloideae</taxon>
        <taxon>Maleae</taxon>
        <taxon>Pyrus</taxon>
    </lineage>
</organism>
<comment type="caution">
    <text evidence="1">The sequence shown here is derived from an EMBL/GenBank/DDBJ whole genome shotgun (WGS) entry which is preliminary data.</text>
</comment>
<protein>
    <recommendedName>
        <fullName evidence="3">Retrotransposon gag domain-containing protein</fullName>
    </recommendedName>
</protein>
<keyword evidence="2" id="KW-1185">Reference proteome</keyword>
<reference evidence="2" key="2">
    <citation type="submission" date="2019-10" db="EMBL/GenBank/DDBJ databases">
        <title>A de novo genome assembly of a pear dwarfing rootstock.</title>
        <authorList>
            <person name="Wang F."/>
            <person name="Wang J."/>
            <person name="Li S."/>
            <person name="Zhang Y."/>
            <person name="Fang M."/>
            <person name="Ma L."/>
            <person name="Zhao Y."/>
            <person name="Jiang S."/>
        </authorList>
    </citation>
    <scope>NUCLEOTIDE SEQUENCE [LARGE SCALE GENOMIC DNA]</scope>
</reference>
<dbReference type="EMBL" id="SMOL01000753">
    <property type="protein sequence ID" value="KAB2600282.1"/>
    <property type="molecule type" value="Genomic_DNA"/>
</dbReference>
<dbReference type="AlphaFoldDB" id="A0A5N5FGB6"/>
<proteinExistence type="predicted"/>
<reference evidence="1 2" key="1">
    <citation type="submission" date="2019-09" db="EMBL/GenBank/DDBJ databases">
        <authorList>
            <person name="Ou C."/>
        </authorList>
    </citation>
    <scope>NUCLEOTIDE SEQUENCE [LARGE SCALE GENOMIC DNA]</scope>
    <source>
        <strain evidence="1">S2</strain>
        <tissue evidence="1">Leaf</tissue>
    </source>
</reference>